<reference evidence="2 3" key="1">
    <citation type="submission" date="2014-01" db="EMBL/GenBank/DDBJ databases">
        <title>Plasmidome dynamics in the species complex Clostridium novyi sensu lato converts strains of independent lineages into distinctly different pathogens.</title>
        <authorList>
            <person name="Skarin H."/>
            <person name="Segerman B."/>
        </authorList>
    </citation>
    <scope>NUCLEOTIDE SEQUENCE [LARGE SCALE GENOMIC DNA]</scope>
    <source>
        <strain evidence="2 3">DC5</strain>
    </source>
</reference>
<keyword evidence="1" id="KW-0472">Membrane</keyword>
<proteinExistence type="predicted"/>
<accession>A0A0A0IQX5</accession>
<dbReference type="Pfam" id="PF09581">
    <property type="entry name" value="Spore_III_AF"/>
    <property type="match status" value="1"/>
</dbReference>
<dbReference type="RefSeq" id="WP_039256782.1">
    <property type="nucleotide sequence ID" value="NZ_JDRY01000001.1"/>
</dbReference>
<evidence type="ECO:0000256" key="1">
    <source>
        <dbReference type="SAM" id="Phobius"/>
    </source>
</evidence>
<dbReference type="Proteomes" id="UP000030014">
    <property type="component" value="Unassembled WGS sequence"/>
</dbReference>
<keyword evidence="1" id="KW-1133">Transmembrane helix</keyword>
<gene>
    <name evidence="2" type="ORF">Z955_00545</name>
</gene>
<evidence type="ECO:0000313" key="2">
    <source>
        <dbReference type="EMBL" id="KGN01921.1"/>
    </source>
</evidence>
<evidence type="ECO:0000313" key="3">
    <source>
        <dbReference type="Proteomes" id="UP000030014"/>
    </source>
</evidence>
<comment type="caution">
    <text evidence="2">The sequence shown here is derived from an EMBL/GenBank/DDBJ whole genome shotgun (WGS) entry which is preliminary data.</text>
</comment>
<keyword evidence="1" id="KW-0812">Transmembrane</keyword>
<feature type="transmembrane region" description="Helical" evidence="1">
    <location>
        <begin position="37"/>
        <end position="55"/>
    </location>
</feature>
<organism evidence="2 3">
    <name type="scientific">Clostridium botulinum C/D str. DC5</name>
    <dbReference type="NCBI Taxonomy" id="1443128"/>
    <lineage>
        <taxon>Bacteria</taxon>
        <taxon>Bacillati</taxon>
        <taxon>Bacillota</taxon>
        <taxon>Clostridia</taxon>
        <taxon>Eubacteriales</taxon>
        <taxon>Clostridiaceae</taxon>
        <taxon>Clostridium</taxon>
    </lineage>
</organism>
<dbReference type="EMBL" id="JDRY01000001">
    <property type="protein sequence ID" value="KGN01921.1"/>
    <property type="molecule type" value="Genomic_DNA"/>
</dbReference>
<dbReference type="AlphaFoldDB" id="A0A0A0IQX5"/>
<dbReference type="NCBIfam" id="TIGR02896">
    <property type="entry name" value="spore_III_AF"/>
    <property type="match status" value="1"/>
</dbReference>
<sequence>MIQSIRQWVISIATAIFFITAVEMILPNNSIKKYAKFVLGLILITVVINPIIKIFNNNFNVDSYINTATKYIDIKEHKNDYEKYKKGSIDNTVGVFANNLENLCSKKLKEKYPKDDYTVNAIVSYDDGKEKFNISEIRVGVTEKSVQKVKKIVIDSTREVSNEKIIERGKSKEIVNFLSNTVDVSKDKIKVYKK</sequence>
<dbReference type="InterPro" id="IPR014245">
    <property type="entry name" value="Spore_III_AF"/>
</dbReference>
<feature type="transmembrane region" description="Helical" evidence="1">
    <location>
        <begin position="6"/>
        <end position="25"/>
    </location>
</feature>
<protein>
    <submittedName>
        <fullName evidence="2">Stage III sporulation protein AF</fullName>
    </submittedName>
</protein>
<name>A0A0A0IQX5_CLOBO</name>